<feature type="compositionally biased region" description="Basic and acidic residues" evidence="1">
    <location>
        <begin position="588"/>
        <end position="603"/>
    </location>
</feature>
<dbReference type="InterPro" id="IPR047579">
    <property type="entry name" value="DD_CABYR_SP17"/>
</dbReference>
<feature type="domain" description="RIIa" evidence="2">
    <location>
        <begin position="18"/>
        <end position="55"/>
    </location>
</feature>
<dbReference type="Proteomes" id="UP001652582">
    <property type="component" value="Chromosome 21"/>
</dbReference>
<feature type="region of interest" description="Disordered" evidence="1">
    <location>
        <begin position="571"/>
        <end position="619"/>
    </location>
</feature>
<accession>A0ABM3LYJ3</accession>
<dbReference type="SUPFAM" id="SSF47391">
    <property type="entry name" value="Dimerization-anchoring domain of cAMP-dependent PK regulatory subunit"/>
    <property type="match status" value="1"/>
</dbReference>
<dbReference type="InterPro" id="IPR000048">
    <property type="entry name" value="IQ_motif_EF-hand-BS"/>
</dbReference>
<evidence type="ECO:0000313" key="4">
    <source>
        <dbReference type="RefSeq" id="XP_052744137.1"/>
    </source>
</evidence>
<dbReference type="PANTHER" id="PTHR10699">
    <property type="entry name" value="NEUROMODULIN"/>
    <property type="match status" value="1"/>
</dbReference>
<dbReference type="RefSeq" id="XP_052744137.1">
    <property type="nucleotide sequence ID" value="XM_052888177.1"/>
</dbReference>
<feature type="region of interest" description="Disordered" evidence="1">
    <location>
        <begin position="323"/>
        <end position="385"/>
    </location>
</feature>
<feature type="compositionally biased region" description="Polar residues" evidence="1">
    <location>
        <begin position="518"/>
        <end position="536"/>
    </location>
</feature>
<keyword evidence="3" id="KW-1185">Reference proteome</keyword>
<dbReference type="Gene3D" id="1.20.890.10">
    <property type="entry name" value="cAMP-dependent protein kinase regulatory subunit, dimerization-anchoring domain"/>
    <property type="match status" value="1"/>
</dbReference>
<reference evidence="4" key="1">
    <citation type="submission" date="2025-08" db="UniProtKB">
        <authorList>
            <consortium name="RefSeq"/>
        </authorList>
    </citation>
    <scope>IDENTIFICATION</scope>
</reference>
<feature type="region of interest" description="Disordered" evidence="1">
    <location>
        <begin position="518"/>
        <end position="541"/>
    </location>
</feature>
<feature type="compositionally biased region" description="Basic and acidic residues" evidence="1">
    <location>
        <begin position="83"/>
        <end position="92"/>
    </location>
</feature>
<organism evidence="3 4">
    <name type="scientific">Bicyclus anynana</name>
    <name type="common">Squinting bush brown butterfly</name>
    <dbReference type="NCBI Taxonomy" id="110368"/>
    <lineage>
        <taxon>Eukaryota</taxon>
        <taxon>Metazoa</taxon>
        <taxon>Ecdysozoa</taxon>
        <taxon>Arthropoda</taxon>
        <taxon>Hexapoda</taxon>
        <taxon>Insecta</taxon>
        <taxon>Pterygota</taxon>
        <taxon>Neoptera</taxon>
        <taxon>Endopterygota</taxon>
        <taxon>Lepidoptera</taxon>
        <taxon>Glossata</taxon>
        <taxon>Ditrysia</taxon>
        <taxon>Papilionoidea</taxon>
        <taxon>Nymphalidae</taxon>
        <taxon>Satyrinae</taxon>
        <taxon>Satyrini</taxon>
        <taxon>Mycalesina</taxon>
        <taxon>Bicyclus</taxon>
    </lineage>
</organism>
<dbReference type="GeneID" id="112044332"/>
<dbReference type="CDD" id="cd12100">
    <property type="entry name" value="DD_CABYR_SP17"/>
    <property type="match status" value="1"/>
</dbReference>
<protein>
    <submittedName>
        <fullName evidence="4">Uncharacterized protein LOC112044332</fullName>
    </submittedName>
</protein>
<dbReference type="PROSITE" id="PS50096">
    <property type="entry name" value="IQ"/>
    <property type="match status" value="1"/>
</dbReference>
<dbReference type="Pfam" id="PF02197">
    <property type="entry name" value="RIIa"/>
    <property type="match status" value="1"/>
</dbReference>
<feature type="region of interest" description="Disordered" evidence="1">
    <location>
        <begin position="74"/>
        <end position="110"/>
    </location>
</feature>
<proteinExistence type="predicted"/>
<feature type="compositionally biased region" description="Polar residues" evidence="1">
    <location>
        <begin position="94"/>
        <end position="103"/>
    </location>
</feature>
<dbReference type="Pfam" id="PF00612">
    <property type="entry name" value="IQ"/>
    <property type="match status" value="2"/>
</dbReference>
<name>A0ABM3LYJ3_BICAN</name>
<feature type="compositionally biased region" description="Polar residues" evidence="1">
    <location>
        <begin position="605"/>
        <end position="615"/>
    </location>
</feature>
<dbReference type="SMART" id="SM00015">
    <property type="entry name" value="IQ"/>
    <property type="match status" value="2"/>
</dbReference>
<evidence type="ECO:0000259" key="2">
    <source>
        <dbReference type="SMART" id="SM00394"/>
    </source>
</evidence>
<dbReference type="InterPro" id="IPR003117">
    <property type="entry name" value="cAMP_dep_PK_reg_su_I/II_a/b"/>
</dbReference>
<sequence length="765" mass="86244">MSVKSSRMYTAPVPKMPPGLIELMEGLAKDVLKCNPPDVYSFCADHMMKLIEIRDGPIPKREMTLEQKIAIANKKRRQRAAQRSKDYDKEMKTQLASQNNEGNVSIEATDKNNSETGQYIKDNIVIIPDKDIIGDIEHEIIVNKEENTLTLLSPKTTEPNTDNILKSINSIETDLSPDPLYDSIQVNDVKVLSHINVIENNEDIEVLQDKYNENVSITLHQNDINTVEKLGDFQPDEEICLEPVAENENDTQNTQTTVNIIENKDYLECETLIVNNNDKEKPQIEANIQENVCHLNKETNVFVVENEHEEKIIDDHTDMAKPLDIDVNDADDRNDKIGYSESDPHTCSPDKQDDEIFHKVDDNDIPNDNKAEFQNDKSAHKDDDTDILNDSKIELQNHINNTPMDLETAAITIQKVFRNFLFKNKTLSSDDVTNIDINLLIEDKNEQIENDDISRTNINKDRRTLGLSRMDTVLQTVNEEKSLSQSTDDSSTLSSAATIIQAHVRGFLIRNKYNLNKNSSTTSGVDSDGLSLTSIEGDNDNRKNKTVLNIHIVPENGHFMSRDESVLTSIDLSLDGSPPDSANLHPQGYERSERRKQLRREDAIQSISPPSNNSGKSEDIDSVKELVINKENNKHECMLAESDYTITDAKEISSTAVSDLNDVNILTMVGNLDTALEVKSLGPIDSPVKHDMTERPHSLPEMTSDEMDVITPFTPSEDKLSNDANLIHSSEFHEVVLPTKVARSDTSVVREFQNVLVYFLLWNNA</sequence>
<gene>
    <name evidence="4" type="primary">LOC112044332</name>
</gene>
<dbReference type="SMART" id="SM00394">
    <property type="entry name" value="RIIa"/>
    <property type="match status" value="1"/>
</dbReference>
<dbReference type="PANTHER" id="PTHR10699:SF11">
    <property type="entry name" value="IGLOO, ISOFORM A"/>
    <property type="match status" value="1"/>
</dbReference>
<evidence type="ECO:0000313" key="3">
    <source>
        <dbReference type="Proteomes" id="UP001652582"/>
    </source>
</evidence>
<evidence type="ECO:0000256" key="1">
    <source>
        <dbReference type="SAM" id="MobiDB-lite"/>
    </source>
</evidence>